<feature type="signal peptide" evidence="1">
    <location>
        <begin position="1"/>
        <end position="23"/>
    </location>
</feature>
<comment type="caution">
    <text evidence="2">The sequence shown here is derived from an EMBL/GenBank/DDBJ whole genome shotgun (WGS) entry which is preliminary data.</text>
</comment>
<sequence>MKNFTLTLTIFFLSLYAYSSLHAQGCVAIRSFSGCGTGVGSGAILQPGESVVGLNFRYFQSFRHFRGTEEEKERLELGTEVINDSYFADFSYTYAFANRFYASLTIPFVYHERSSMYEHGGNSLGERHKTYAKGLADIRIATGYWFLNPEKHPSANIALAMGLKLPTGDYDVEGKFYNAGPDGETVIRPVDQSIQPGDGGLGVTLETQGFYQLSPKFILNGSFYYLVNPKEDNGTRRREGADPYAAPDQYAARLGMIYATPLHGLGFSLGGRMECVPVHDLIGGSDAYRRPGYAISVEPGLNYQVRNFLLTASVPVAIERNRTQSYLDKKRERETGEPRHGDAAFADYLINVGVVYRFHKKNKPEDIFNANE</sequence>
<evidence type="ECO:0000313" key="2">
    <source>
        <dbReference type="EMBL" id="MTI24212.1"/>
    </source>
</evidence>
<organism evidence="2 3">
    <name type="scientific">Fulvivirga kasyanovii</name>
    <dbReference type="NCBI Taxonomy" id="396812"/>
    <lineage>
        <taxon>Bacteria</taxon>
        <taxon>Pseudomonadati</taxon>
        <taxon>Bacteroidota</taxon>
        <taxon>Cytophagia</taxon>
        <taxon>Cytophagales</taxon>
        <taxon>Fulvivirgaceae</taxon>
        <taxon>Fulvivirga</taxon>
    </lineage>
</organism>
<evidence type="ECO:0000256" key="1">
    <source>
        <dbReference type="SAM" id="SignalP"/>
    </source>
</evidence>
<evidence type="ECO:0000313" key="3">
    <source>
        <dbReference type="Proteomes" id="UP000798808"/>
    </source>
</evidence>
<gene>
    <name evidence="2" type="ORF">E1163_04570</name>
</gene>
<proteinExistence type="predicted"/>
<dbReference type="RefSeq" id="WP_155169977.1">
    <property type="nucleotide sequence ID" value="NZ_BAAAFL010000049.1"/>
</dbReference>
<keyword evidence="3" id="KW-1185">Reference proteome</keyword>
<reference evidence="2 3" key="1">
    <citation type="submission" date="2019-02" db="EMBL/GenBank/DDBJ databases">
        <authorList>
            <person name="Goldberg S.R."/>
            <person name="Haltli B.A."/>
            <person name="Correa H."/>
            <person name="Russell K.G."/>
        </authorList>
    </citation>
    <scope>NUCLEOTIDE SEQUENCE [LARGE SCALE GENOMIC DNA]</scope>
    <source>
        <strain evidence="2 3">JCM 16186</strain>
    </source>
</reference>
<feature type="chain" id="PRO_5046363761" evidence="1">
    <location>
        <begin position="24"/>
        <end position="372"/>
    </location>
</feature>
<protein>
    <submittedName>
        <fullName evidence="2">Transporter</fullName>
    </submittedName>
</protein>
<keyword evidence="1" id="KW-0732">Signal</keyword>
<accession>A0ABW9RJG0</accession>
<dbReference type="EMBL" id="SMLW01000382">
    <property type="protein sequence ID" value="MTI24212.1"/>
    <property type="molecule type" value="Genomic_DNA"/>
</dbReference>
<name>A0ABW9RJG0_9BACT</name>
<dbReference type="Proteomes" id="UP000798808">
    <property type="component" value="Unassembled WGS sequence"/>
</dbReference>